<dbReference type="Gene3D" id="3.20.20.30">
    <property type="entry name" value="Luciferase-like domain"/>
    <property type="match status" value="1"/>
</dbReference>
<dbReference type="InterPro" id="IPR036661">
    <property type="entry name" value="Luciferase-like_sf"/>
</dbReference>
<dbReference type="SUPFAM" id="SSF51679">
    <property type="entry name" value="Bacterial luciferase-like"/>
    <property type="match status" value="1"/>
</dbReference>
<dbReference type="InterPro" id="IPR051680">
    <property type="entry name" value="ATP-dep_Glu-Cys_Ligase-2"/>
</dbReference>
<dbReference type="PANTHER" id="PTHR34595">
    <property type="entry name" value="BLR5612 PROTEIN"/>
    <property type="match status" value="1"/>
</dbReference>
<gene>
    <name evidence="3" type="ORF">GBAR_LOCUS4848</name>
</gene>
<keyword evidence="4" id="KW-1185">Reference proteome</keyword>
<dbReference type="Proteomes" id="UP001174909">
    <property type="component" value="Unassembled WGS sequence"/>
</dbReference>
<dbReference type="EMBL" id="CASHTH010000709">
    <property type="protein sequence ID" value="CAI8006687.1"/>
    <property type="molecule type" value="Genomic_DNA"/>
</dbReference>
<sequence>MLSRNAQNLYWIGRYLERAGHLCRLLRLQSEVLIDRPVREIHFGWNRIYSNLDREPPGGSVDLFGDEDFALADSYALADDLTFERSNLSSVFSCFAMGRDNARQTRQCISPEVWTTLNTSFQKLQLLDMPSVWQGEPRFFYQETESDINTFGGLTESTMYHDEGWSFLQLGRYVERVGGVCSLLNSQIEISGLQEDGEYFEADWTSLLRIFHAVEVYHHIHKADVVPGRVLDLLVSDPLLPESLSRSMNLAMTEIDNIGRGPRRHSPAAPRPLREKDVKVGIGLPGNVPGTKGEFILEWARRADAGPFSSLGTIDRLVYDNYEPLVILSAAAGATSRVRLLTCVLLAPLHNPGILAKQGASLDAISGGRLTLGVGVGRRPDDYKAAPAEYSQRAAR</sequence>
<dbReference type="Pfam" id="PF04168">
    <property type="entry name" value="Alpha-E"/>
    <property type="match status" value="1"/>
</dbReference>
<comment type="caution">
    <text evidence="3">The sequence shown here is derived from an EMBL/GenBank/DDBJ whole genome shotgun (WGS) entry which is preliminary data.</text>
</comment>
<protein>
    <submittedName>
        <fullName evidence="3">Uncharacterized protein Mb0965c</fullName>
    </submittedName>
</protein>
<feature type="domain" description="Luciferase-like" evidence="1">
    <location>
        <begin position="294"/>
        <end position="396"/>
    </location>
</feature>
<evidence type="ECO:0000259" key="2">
    <source>
        <dbReference type="Pfam" id="PF04168"/>
    </source>
</evidence>
<dbReference type="AlphaFoldDB" id="A0AA35WB23"/>
<organism evidence="3 4">
    <name type="scientific">Geodia barretti</name>
    <name type="common">Barrett's horny sponge</name>
    <dbReference type="NCBI Taxonomy" id="519541"/>
    <lineage>
        <taxon>Eukaryota</taxon>
        <taxon>Metazoa</taxon>
        <taxon>Porifera</taxon>
        <taxon>Demospongiae</taxon>
        <taxon>Heteroscleromorpha</taxon>
        <taxon>Tetractinellida</taxon>
        <taxon>Astrophorina</taxon>
        <taxon>Geodiidae</taxon>
        <taxon>Geodia</taxon>
    </lineage>
</organism>
<accession>A0AA35WB23</accession>
<reference evidence="3" key="1">
    <citation type="submission" date="2023-03" db="EMBL/GenBank/DDBJ databases">
        <authorList>
            <person name="Steffen K."/>
            <person name="Cardenas P."/>
        </authorList>
    </citation>
    <scope>NUCLEOTIDE SEQUENCE</scope>
</reference>
<feature type="domain" description="DUF403" evidence="2">
    <location>
        <begin position="1"/>
        <end position="268"/>
    </location>
</feature>
<dbReference type="InterPro" id="IPR011251">
    <property type="entry name" value="Luciferase-like_dom"/>
</dbReference>
<name>A0AA35WB23_GEOBA</name>
<dbReference type="PANTHER" id="PTHR34595:SF7">
    <property type="entry name" value="SLL1039 PROTEIN"/>
    <property type="match status" value="1"/>
</dbReference>
<evidence type="ECO:0000313" key="3">
    <source>
        <dbReference type="EMBL" id="CAI8006687.1"/>
    </source>
</evidence>
<dbReference type="InterPro" id="IPR007296">
    <property type="entry name" value="DUF403"/>
</dbReference>
<dbReference type="GO" id="GO:0016705">
    <property type="term" value="F:oxidoreductase activity, acting on paired donors, with incorporation or reduction of molecular oxygen"/>
    <property type="evidence" value="ECO:0007669"/>
    <property type="project" value="InterPro"/>
</dbReference>
<evidence type="ECO:0000259" key="1">
    <source>
        <dbReference type="Pfam" id="PF00296"/>
    </source>
</evidence>
<evidence type="ECO:0000313" key="4">
    <source>
        <dbReference type="Proteomes" id="UP001174909"/>
    </source>
</evidence>
<dbReference type="Pfam" id="PF00296">
    <property type="entry name" value="Bac_luciferase"/>
    <property type="match status" value="1"/>
</dbReference>
<proteinExistence type="predicted"/>